<dbReference type="Gene3D" id="2.150.10.10">
    <property type="entry name" value="Serralysin-like metalloprotease, C-terminal"/>
    <property type="match status" value="4"/>
</dbReference>
<dbReference type="GO" id="GO:0005576">
    <property type="term" value="C:extracellular region"/>
    <property type="evidence" value="ECO:0007669"/>
    <property type="project" value="UniProtKB-SubCell"/>
</dbReference>
<dbReference type="GO" id="GO:0006508">
    <property type="term" value="P:proteolysis"/>
    <property type="evidence" value="ECO:0007669"/>
    <property type="project" value="InterPro"/>
</dbReference>
<dbReference type="RefSeq" id="WP_147453630.1">
    <property type="nucleotide sequence ID" value="NZ_REFR01000016.1"/>
</dbReference>
<dbReference type="Gene3D" id="3.40.390.10">
    <property type="entry name" value="Collagenase (Catalytic Domain)"/>
    <property type="match status" value="1"/>
</dbReference>
<dbReference type="AlphaFoldDB" id="A0A3M0C2N7"/>
<keyword evidence="4" id="KW-0964">Secreted</keyword>
<evidence type="ECO:0000256" key="8">
    <source>
        <dbReference type="ARBA" id="ARBA00023136"/>
    </source>
</evidence>
<dbReference type="InterPro" id="IPR018511">
    <property type="entry name" value="Hemolysin-typ_Ca-bd_CS"/>
</dbReference>
<comment type="caution">
    <text evidence="11">The sequence shown here is derived from an EMBL/GenBank/DDBJ whole genome shotgun (WGS) entry which is preliminary data.</text>
</comment>
<dbReference type="GO" id="GO:0016020">
    <property type="term" value="C:membrane"/>
    <property type="evidence" value="ECO:0007669"/>
    <property type="project" value="UniProtKB-SubCell"/>
</dbReference>
<dbReference type="Pfam" id="PF00353">
    <property type="entry name" value="HemolysinCabind"/>
    <property type="match status" value="7"/>
</dbReference>
<feature type="region of interest" description="Disordered" evidence="9">
    <location>
        <begin position="1"/>
        <end position="43"/>
    </location>
</feature>
<evidence type="ECO:0000256" key="5">
    <source>
        <dbReference type="ARBA" id="ARBA00022656"/>
    </source>
</evidence>
<dbReference type="PRINTS" id="PR01488">
    <property type="entry name" value="RTXTOXINA"/>
</dbReference>
<keyword evidence="5" id="KW-0800">Toxin</keyword>
<dbReference type="InterPro" id="IPR050557">
    <property type="entry name" value="RTX_toxin/Mannuronan_C5-epim"/>
</dbReference>
<dbReference type="InterPro" id="IPR003995">
    <property type="entry name" value="RTX_toxin_determinant-A"/>
</dbReference>
<evidence type="ECO:0000256" key="1">
    <source>
        <dbReference type="ARBA" id="ARBA00004370"/>
    </source>
</evidence>
<feature type="region of interest" description="Disordered" evidence="9">
    <location>
        <begin position="658"/>
        <end position="680"/>
    </location>
</feature>
<evidence type="ECO:0000256" key="2">
    <source>
        <dbReference type="ARBA" id="ARBA00004613"/>
    </source>
</evidence>
<dbReference type="InParanoid" id="A0A3M0C2N7"/>
<evidence type="ECO:0000256" key="9">
    <source>
        <dbReference type="SAM" id="MobiDB-lite"/>
    </source>
</evidence>
<dbReference type="PROSITE" id="PS00330">
    <property type="entry name" value="HEMOLYSIN_CALCIUM"/>
    <property type="match status" value="3"/>
</dbReference>
<comment type="subcellular location">
    <subcellularLocation>
        <location evidence="1">Membrane</location>
    </subcellularLocation>
    <subcellularLocation>
        <location evidence="2">Secreted</location>
    </subcellularLocation>
</comment>
<dbReference type="PRINTS" id="PR00313">
    <property type="entry name" value="CABNDNGRPT"/>
</dbReference>
<dbReference type="PANTHER" id="PTHR38340">
    <property type="entry name" value="S-LAYER PROTEIN"/>
    <property type="match status" value="1"/>
</dbReference>
<dbReference type="GO" id="GO:0008237">
    <property type="term" value="F:metallopeptidase activity"/>
    <property type="evidence" value="ECO:0007669"/>
    <property type="project" value="InterPro"/>
</dbReference>
<sequence>MQRPLLCSHCGHPSHGGACHQTDPRPLPEDNTSTENPATDPGQDQRIAAVATGEEELGDFSSDTASTGRVDVGDGILGSIDPELDNDYIAVRLEAGVTYRIDMFGVDRTATGGSTELVDPYILDIIDPNGNTLGISNDDIVAGIQRDSRLEFTPTSGGDYFIVAGAWSTETGAYQLNVSEVSRPASLISGSDTADTLQGGTEADFIEGLAGNDTLNGADGDDTLVGGTGDDRLNGGSGADRLIADSGTDTLVGGSGTDRFVIGDASDVTISDFSQSDGDRIELSGFRNFFSLDAVRTNAVQDGADTIIRLNSNQVLTLSDTPLASLTAGDFIFASDQLDVEFDRLPSPDAFFAPIVSGSRYIPNASGDPLVITFSFPETGSDFSDYEGLDADSDFPTGFIPSTQEQRDVVRDVLDMLEGIINVDFVEVDEAGGAVGTIRVGQSTVVDDRGAAGVAFFPFSGVGSDVWLEPGLSGQDLVTVFTHEVGHALGLKHVDDGDGGTPTDLTIDGIEFTIMVTSVRQSALFDGAFSFQSTTGLQAMDIEALQFLYGAAPGITDGNTEHVFNLEGFHWEGLWDTGGNDVIRFTGTASEGVSVDLTPGSLLDIGSEVTYFGNGVGDSSYSTTVQITSDTIIERVIGTELGDTLSGNDAANRLIGNGGDDRIDGRLGDDTVSGGGGNDTLMGGAGNDQFFAGPGDTGADVYIGGTGDDGGVGGAGNDLLVGDVTAGFDADDFGSDTLFGGSGDDRVFSSAWNDENGDGMAQIGEAVSVGTAPDIAFGGAGTDTVVGGGGNDELGGGAGNDRLVAAGGDDTLFGGADNGDDSLDGGTGDDAVFAGGGNDTIDGGSGADQLFGGSGDDDISAGEGDDRLFGAGGNDILSGGTGSDAFFFAGIHGDDRISDFDLVEDALFLANVTARFTSIEELTSAISNTTLAGSSGVLIDTGGGSVFIDGLSVDDLGALNVTLSPPAT</sequence>
<evidence type="ECO:0000256" key="4">
    <source>
        <dbReference type="ARBA" id="ARBA00022525"/>
    </source>
</evidence>
<feature type="domain" description="Peptidase metallopeptidase" evidence="10">
    <location>
        <begin position="358"/>
        <end position="527"/>
    </location>
</feature>
<dbReference type="GO" id="GO:0005509">
    <property type="term" value="F:calcium ion binding"/>
    <property type="evidence" value="ECO:0007669"/>
    <property type="project" value="InterPro"/>
</dbReference>
<dbReference type="SMART" id="SM00235">
    <property type="entry name" value="ZnMc"/>
    <property type="match status" value="1"/>
</dbReference>
<dbReference type="SUPFAM" id="SSF51120">
    <property type="entry name" value="beta-Roll"/>
    <property type="match status" value="4"/>
</dbReference>
<evidence type="ECO:0000259" key="10">
    <source>
        <dbReference type="SMART" id="SM00235"/>
    </source>
</evidence>
<keyword evidence="12" id="KW-1185">Reference proteome</keyword>
<name>A0A3M0C2N7_9PROT</name>
<accession>A0A3M0C2N7</accession>
<dbReference type="InterPro" id="IPR001343">
    <property type="entry name" value="Hemolysn_Ca-bd"/>
</dbReference>
<protein>
    <submittedName>
        <fullName evidence="11">Hemolysin type calcium-binding protein</fullName>
    </submittedName>
</protein>
<evidence type="ECO:0000256" key="3">
    <source>
        <dbReference type="ARBA" id="ARBA00009490"/>
    </source>
</evidence>
<dbReference type="InterPro" id="IPR024079">
    <property type="entry name" value="MetalloPept_cat_dom_sf"/>
</dbReference>
<dbReference type="PANTHER" id="PTHR38340:SF1">
    <property type="entry name" value="S-LAYER PROTEIN"/>
    <property type="match status" value="1"/>
</dbReference>
<gene>
    <name evidence="11" type="ORF">BXY39_3613</name>
</gene>
<reference evidence="11 12" key="1">
    <citation type="submission" date="2018-10" db="EMBL/GenBank/DDBJ databases">
        <title>Genomic Encyclopedia of Archaeal and Bacterial Type Strains, Phase II (KMG-II): from individual species to whole genera.</title>
        <authorList>
            <person name="Goeker M."/>
        </authorList>
    </citation>
    <scope>NUCLEOTIDE SEQUENCE [LARGE SCALE GENOMIC DNA]</scope>
    <source>
        <strain evidence="11 12">DSM 25217</strain>
    </source>
</reference>
<dbReference type="InterPro" id="IPR034033">
    <property type="entry name" value="Serralysin-like"/>
</dbReference>
<dbReference type="Proteomes" id="UP000271227">
    <property type="component" value="Unassembled WGS sequence"/>
</dbReference>
<feature type="compositionally biased region" description="Basic and acidic residues" evidence="9">
    <location>
        <begin position="659"/>
        <end position="669"/>
    </location>
</feature>
<keyword evidence="7" id="KW-0843">Virulence</keyword>
<dbReference type="GO" id="GO:0090729">
    <property type="term" value="F:toxin activity"/>
    <property type="evidence" value="ECO:0007669"/>
    <property type="project" value="UniProtKB-KW"/>
</dbReference>
<dbReference type="OrthoDB" id="223957at2"/>
<keyword evidence="6" id="KW-0677">Repeat</keyword>
<dbReference type="InterPro" id="IPR011049">
    <property type="entry name" value="Serralysin-like_metalloprot_C"/>
</dbReference>
<comment type="similarity">
    <text evidence="3">Belongs to the peptidase M10B family.</text>
</comment>
<dbReference type="EMBL" id="REFR01000016">
    <property type="protein sequence ID" value="RMB01429.1"/>
    <property type="molecule type" value="Genomic_DNA"/>
</dbReference>
<proteinExistence type="inferred from homology"/>
<evidence type="ECO:0000313" key="11">
    <source>
        <dbReference type="EMBL" id="RMB01429.1"/>
    </source>
</evidence>
<dbReference type="SUPFAM" id="SSF55486">
    <property type="entry name" value="Metalloproteases ('zincins'), catalytic domain"/>
    <property type="match status" value="1"/>
</dbReference>
<evidence type="ECO:0000256" key="6">
    <source>
        <dbReference type="ARBA" id="ARBA00022737"/>
    </source>
</evidence>
<dbReference type="CDD" id="cd04277">
    <property type="entry name" value="ZnMc_serralysin_like"/>
    <property type="match status" value="1"/>
</dbReference>
<organism evidence="11 12">
    <name type="scientific">Eilatimonas milleporae</name>
    <dbReference type="NCBI Taxonomy" id="911205"/>
    <lineage>
        <taxon>Bacteria</taxon>
        <taxon>Pseudomonadati</taxon>
        <taxon>Pseudomonadota</taxon>
        <taxon>Alphaproteobacteria</taxon>
        <taxon>Kordiimonadales</taxon>
        <taxon>Kordiimonadaceae</taxon>
        <taxon>Eilatimonas</taxon>
    </lineage>
</organism>
<dbReference type="InterPro" id="IPR006026">
    <property type="entry name" value="Peptidase_Metallo"/>
</dbReference>
<keyword evidence="8" id="KW-0472">Membrane</keyword>
<evidence type="ECO:0000256" key="7">
    <source>
        <dbReference type="ARBA" id="ARBA00023026"/>
    </source>
</evidence>
<evidence type="ECO:0000313" key="12">
    <source>
        <dbReference type="Proteomes" id="UP000271227"/>
    </source>
</evidence>
<dbReference type="GO" id="GO:0008270">
    <property type="term" value="F:zinc ion binding"/>
    <property type="evidence" value="ECO:0007669"/>
    <property type="project" value="InterPro"/>
</dbReference>